<dbReference type="EMBL" id="DTTC01000248">
    <property type="protein sequence ID" value="HIA98315.1"/>
    <property type="molecule type" value="Genomic_DNA"/>
</dbReference>
<dbReference type="PANTHER" id="PTHR10146:SF14">
    <property type="entry name" value="PYRIDOXAL PHOSPHATE HOMEOSTASIS PROTEIN"/>
    <property type="match status" value="1"/>
</dbReference>
<name>A0A7J4D094_9ARCH</name>
<comment type="caution">
    <text evidence="2">The sequence shown here is derived from an EMBL/GenBank/DDBJ whole genome shotgun (WGS) entry which is preliminary data.</text>
</comment>
<protein>
    <submittedName>
        <fullName evidence="2">YggS family pyridoxal phosphate-dependent enzyme</fullName>
    </submittedName>
</protein>
<proteinExistence type="predicted"/>
<dbReference type="InterPro" id="IPR029066">
    <property type="entry name" value="PLP-binding_barrel"/>
</dbReference>
<dbReference type="AlphaFoldDB" id="A0A7J4D094"/>
<dbReference type="Proteomes" id="UP000589132">
    <property type="component" value="Unassembled WGS sequence"/>
</dbReference>
<dbReference type="GO" id="GO:0030170">
    <property type="term" value="F:pyridoxal phosphate binding"/>
    <property type="evidence" value="ECO:0007669"/>
    <property type="project" value="InterPro"/>
</dbReference>
<feature type="non-terminal residue" evidence="2">
    <location>
        <position position="141"/>
    </location>
</feature>
<gene>
    <name evidence="2" type="ORF">EYO15_03955</name>
</gene>
<dbReference type="SUPFAM" id="SSF51419">
    <property type="entry name" value="PLP-binding barrel"/>
    <property type="match status" value="1"/>
</dbReference>
<accession>A0A7J4D094</accession>
<dbReference type="InterPro" id="IPR011078">
    <property type="entry name" value="PyrdxlP_homeostasis"/>
</dbReference>
<evidence type="ECO:0000256" key="1">
    <source>
        <dbReference type="ARBA" id="ARBA00022898"/>
    </source>
</evidence>
<evidence type="ECO:0000313" key="3">
    <source>
        <dbReference type="Proteomes" id="UP000589132"/>
    </source>
</evidence>
<sequence>MIAQNLDAISKKIGEATIAAGRSPSEITLIGVTKTKPLKMIKKAFEAGLTDVGENYVEDFSDKQTSYHPSGLNYHFIGRLPTKKVRKIVGKAHLIHSVGSVKLAKKIDLVSSEEKIRQDILIQVNQGGELSKSGIEPDDLE</sequence>
<dbReference type="Gene3D" id="3.20.20.10">
    <property type="entry name" value="Alanine racemase"/>
    <property type="match status" value="1"/>
</dbReference>
<reference evidence="3" key="1">
    <citation type="journal article" date="2019" name="bioRxiv">
        <title>Genome diversification in globally distributed novel marine Proteobacteria is linked to environmental adaptation.</title>
        <authorList>
            <person name="Zhou Z."/>
            <person name="Tran P.Q."/>
            <person name="Kieft K."/>
            <person name="Anantharaman K."/>
        </authorList>
    </citation>
    <scope>NUCLEOTIDE SEQUENCE [LARGE SCALE GENOMIC DNA]</scope>
</reference>
<keyword evidence="1" id="KW-0663">Pyridoxal phosphate</keyword>
<evidence type="ECO:0000313" key="2">
    <source>
        <dbReference type="EMBL" id="HIA98315.1"/>
    </source>
</evidence>
<organism evidence="2 3">
    <name type="scientific">Marine Group III euryarchaeote</name>
    <dbReference type="NCBI Taxonomy" id="2173149"/>
    <lineage>
        <taxon>Archaea</taxon>
        <taxon>Methanobacteriati</taxon>
        <taxon>Thermoplasmatota</taxon>
        <taxon>Thermoplasmata</taxon>
        <taxon>Candidatus Thermoprofundales</taxon>
    </lineage>
</organism>
<dbReference type="PANTHER" id="PTHR10146">
    <property type="entry name" value="PROLINE SYNTHETASE CO-TRANSCRIBED BACTERIAL HOMOLOG PROTEIN"/>
    <property type="match status" value="1"/>
</dbReference>